<gene>
    <name evidence="2" type="ORF">Amme_121_021</name>
</gene>
<dbReference type="Proteomes" id="UP000019760">
    <property type="component" value="Unassembled WGS sequence"/>
</dbReference>
<dbReference type="OrthoDB" id="8654520at2"/>
<evidence type="ECO:0000259" key="1">
    <source>
        <dbReference type="Pfam" id="PF20109"/>
    </source>
</evidence>
<organism evidence="2 3">
    <name type="scientific">Acidomonas methanolica NBRC 104435</name>
    <dbReference type="NCBI Taxonomy" id="1231351"/>
    <lineage>
        <taxon>Bacteria</taxon>
        <taxon>Pseudomonadati</taxon>
        <taxon>Pseudomonadota</taxon>
        <taxon>Alphaproteobacteria</taxon>
        <taxon>Acetobacterales</taxon>
        <taxon>Acetobacteraceae</taxon>
        <taxon>Acidomonas</taxon>
    </lineage>
</organism>
<name>A0A023D828_ACIMT</name>
<reference evidence="3" key="1">
    <citation type="journal article" date="2014" name="FEMS Microbiol. Lett.">
        <title>Draft Genomic DNA Sequence of the Facultatively Methylotrophic Bacterium Acidomonas methanolica type strain MB58.</title>
        <authorList>
            <person name="Higashiura N."/>
            <person name="Hadano H."/>
            <person name="Hirakawa H."/>
            <person name="Matsutani M."/>
            <person name="Takabe S."/>
            <person name="Matsushita K."/>
            <person name="Azuma Y."/>
        </authorList>
    </citation>
    <scope>NUCLEOTIDE SEQUENCE [LARGE SCALE GENOMIC DNA]</scope>
    <source>
        <strain evidence="3">MB58</strain>
    </source>
</reference>
<evidence type="ECO:0000313" key="3">
    <source>
        <dbReference type="Proteomes" id="UP000019760"/>
    </source>
</evidence>
<accession>A0A023D828</accession>
<keyword evidence="3" id="KW-1185">Reference proteome</keyword>
<dbReference type="InterPro" id="IPR045465">
    <property type="entry name" value="Trans_reg_dom"/>
</dbReference>
<dbReference type="AlphaFoldDB" id="A0A023D828"/>
<protein>
    <recommendedName>
        <fullName evidence="1">Transcriptional regulator-like domain-containing protein</fullName>
    </recommendedName>
</protein>
<feature type="domain" description="Transcriptional regulator-like" evidence="1">
    <location>
        <begin position="5"/>
        <end position="64"/>
    </location>
</feature>
<comment type="caution">
    <text evidence="2">The sequence shown here is derived from an EMBL/GenBank/DDBJ whole genome shotgun (WGS) entry which is preliminary data.</text>
</comment>
<dbReference type="Pfam" id="PF20109">
    <property type="entry name" value="Trans_reg_dom"/>
    <property type="match status" value="1"/>
</dbReference>
<sequence length="71" mass="8283">MLSIDWRSPAAYGHTKHIPAAGFAWEYLRRNDEYRQECQTIALNGQPVARDLEAFAHRWGLRFPVRSRRAA</sequence>
<proteinExistence type="predicted"/>
<reference evidence="2 3" key="2">
    <citation type="journal article" date="2014" name="FEMS Microbiol. Lett.">
        <title>Draft genomic DNA sequence of the facultatively methylotrophic bacterium Acidomonas methanolica type strain MB58.</title>
        <authorList>
            <person name="Higashiura N."/>
            <person name="Hadano H."/>
            <person name="Hirakawa H."/>
            <person name="Matsutani M."/>
            <person name="Takabe S."/>
            <person name="Matsushita K."/>
            <person name="Azuma Y."/>
        </authorList>
    </citation>
    <scope>NUCLEOTIDE SEQUENCE [LARGE SCALE GENOMIC DNA]</scope>
    <source>
        <strain evidence="2 3">MB58</strain>
    </source>
</reference>
<dbReference type="RefSeq" id="WP_081797828.1">
    <property type="nucleotide sequence ID" value="NZ_BAND01000120.1"/>
</dbReference>
<evidence type="ECO:0000313" key="2">
    <source>
        <dbReference type="EMBL" id="GAJ30322.1"/>
    </source>
</evidence>
<dbReference type="EMBL" id="BAND01000120">
    <property type="protein sequence ID" value="GAJ30322.1"/>
    <property type="molecule type" value="Genomic_DNA"/>
</dbReference>